<dbReference type="SUPFAM" id="SSF54292">
    <property type="entry name" value="2Fe-2S ferredoxin-like"/>
    <property type="match status" value="1"/>
</dbReference>
<feature type="domain" description="FAD-binding FR-type" evidence="4">
    <location>
        <begin position="2"/>
        <end position="108"/>
    </location>
</feature>
<proteinExistence type="predicted"/>
<dbReference type="InterPro" id="IPR036010">
    <property type="entry name" value="2Fe-2S_ferredoxin-like_sf"/>
</dbReference>
<evidence type="ECO:0000256" key="2">
    <source>
        <dbReference type="ARBA" id="ARBA00022714"/>
    </source>
</evidence>
<feature type="domain" description="2Fe-2S ferredoxin-type" evidence="3">
    <location>
        <begin position="260"/>
        <end position="351"/>
    </location>
</feature>
<dbReference type="STRING" id="1122240.GCA_000620105_01894"/>
<dbReference type="PROSITE" id="PS00197">
    <property type="entry name" value="2FE2S_FER_1"/>
    <property type="match status" value="1"/>
</dbReference>
<dbReference type="PANTHER" id="PTHR47354:SF5">
    <property type="entry name" value="PROTEIN RFBI"/>
    <property type="match status" value="1"/>
</dbReference>
<dbReference type="CDD" id="cd00207">
    <property type="entry name" value="fer2"/>
    <property type="match status" value="1"/>
</dbReference>
<accession>A0A2S0PE18</accession>
<dbReference type="Proteomes" id="UP000244173">
    <property type="component" value="Chromosome"/>
</dbReference>
<dbReference type="Gene3D" id="2.40.30.10">
    <property type="entry name" value="Translation factors"/>
    <property type="match status" value="1"/>
</dbReference>
<dbReference type="PANTHER" id="PTHR47354">
    <property type="entry name" value="NADH OXIDOREDUCTASE HCR"/>
    <property type="match status" value="1"/>
</dbReference>
<dbReference type="InterPro" id="IPR012675">
    <property type="entry name" value="Beta-grasp_dom_sf"/>
</dbReference>
<dbReference type="AlphaFoldDB" id="A0A2S0PE18"/>
<dbReference type="InterPro" id="IPR017927">
    <property type="entry name" value="FAD-bd_FR_type"/>
</dbReference>
<dbReference type="InterPro" id="IPR039261">
    <property type="entry name" value="FNR_nucleotide-bd"/>
</dbReference>
<dbReference type="GO" id="GO:0016491">
    <property type="term" value="F:oxidoreductase activity"/>
    <property type="evidence" value="ECO:0007669"/>
    <property type="project" value="InterPro"/>
</dbReference>
<keyword evidence="6" id="KW-1185">Reference proteome</keyword>
<dbReference type="InterPro" id="IPR017938">
    <property type="entry name" value="Riboflavin_synthase-like_b-brl"/>
</dbReference>
<evidence type="ECO:0000313" key="6">
    <source>
        <dbReference type="Proteomes" id="UP000244173"/>
    </source>
</evidence>
<dbReference type="InterPro" id="IPR050415">
    <property type="entry name" value="MRET"/>
</dbReference>
<dbReference type="Pfam" id="PF00111">
    <property type="entry name" value="Fer2"/>
    <property type="match status" value="1"/>
</dbReference>
<sequence>MNTVVQARCERAVPEVGGVKVFTLRAQGAHAGFLSTLQPGRHVAIHYPDTSGTLQERLYSITRRQDDDLFEIAVKRSGRSGVSDQLHSTLQEGSMVPLNYVAGDISLASIVDLEHVGMVAGGIGITLPIALLRELATRSRSGLRVPEVVLMLCVPRVVDIPFLHELLELDLTMAWFSLRVFVTRECIQDSGHFMSGRPPADALHILKQPQAVVICGSHAFAQTFRERTATIFPAARLLIESFTPPDAPTAAEIRQGEAAAPLRLRLADSDAVIETTPGKSLLDMLESSGVPVRSQCRAGICGSCRVRVSAGDCRFEPDFCLSDDDKEDGYALACCTFPLSGELTVDLKSAA</sequence>
<dbReference type="InterPro" id="IPR001041">
    <property type="entry name" value="2Fe-2S_ferredoxin-type"/>
</dbReference>
<protein>
    <recommendedName>
        <fullName evidence="7">Ferredoxin</fullName>
    </recommendedName>
</protein>
<evidence type="ECO:0000313" key="5">
    <source>
        <dbReference type="EMBL" id="AVY95624.1"/>
    </source>
</evidence>
<dbReference type="SUPFAM" id="SSF63380">
    <property type="entry name" value="Riboflavin synthase domain-like"/>
    <property type="match status" value="1"/>
</dbReference>
<evidence type="ECO:0000259" key="3">
    <source>
        <dbReference type="PROSITE" id="PS51085"/>
    </source>
</evidence>
<evidence type="ECO:0008006" key="7">
    <source>
        <dbReference type="Google" id="ProtNLM"/>
    </source>
</evidence>
<dbReference type="Gene3D" id="3.10.20.30">
    <property type="match status" value="1"/>
</dbReference>
<dbReference type="RefSeq" id="WP_107890041.1">
    <property type="nucleotide sequence ID" value="NZ_CP028519.1"/>
</dbReference>
<gene>
    <name evidence="5" type="ORF">DAI18_17425</name>
</gene>
<keyword evidence="2" id="KW-0001">2Fe-2S</keyword>
<organism evidence="5 6">
    <name type="scientific">Microvirgula aerodenitrificans</name>
    <dbReference type="NCBI Taxonomy" id="57480"/>
    <lineage>
        <taxon>Bacteria</taxon>
        <taxon>Pseudomonadati</taxon>
        <taxon>Pseudomonadota</taxon>
        <taxon>Betaproteobacteria</taxon>
        <taxon>Neisseriales</taxon>
        <taxon>Aquaspirillaceae</taxon>
        <taxon>Microvirgula</taxon>
    </lineage>
</organism>
<dbReference type="SUPFAM" id="SSF52343">
    <property type="entry name" value="Ferredoxin reductase-like, C-terminal NADP-linked domain"/>
    <property type="match status" value="1"/>
</dbReference>
<dbReference type="KEGG" id="maer:DAI18_17425"/>
<evidence type="ECO:0000256" key="1">
    <source>
        <dbReference type="ARBA" id="ARBA00001974"/>
    </source>
</evidence>
<evidence type="ECO:0000259" key="4">
    <source>
        <dbReference type="PROSITE" id="PS51384"/>
    </source>
</evidence>
<name>A0A2S0PE18_9NEIS</name>
<dbReference type="Gene3D" id="3.40.50.80">
    <property type="entry name" value="Nucleotide-binding domain of ferredoxin-NADP reductase (FNR) module"/>
    <property type="match status" value="1"/>
</dbReference>
<keyword evidence="2" id="KW-0411">Iron-sulfur</keyword>
<dbReference type="OrthoDB" id="370747at2"/>
<dbReference type="PROSITE" id="PS51085">
    <property type="entry name" value="2FE2S_FER_2"/>
    <property type="match status" value="1"/>
</dbReference>
<dbReference type="EMBL" id="CP028519">
    <property type="protein sequence ID" value="AVY95624.1"/>
    <property type="molecule type" value="Genomic_DNA"/>
</dbReference>
<dbReference type="InterPro" id="IPR006058">
    <property type="entry name" value="2Fe2S_fd_BS"/>
</dbReference>
<comment type="cofactor">
    <cofactor evidence="1">
        <name>FAD</name>
        <dbReference type="ChEBI" id="CHEBI:57692"/>
    </cofactor>
</comment>
<keyword evidence="2" id="KW-0408">Iron</keyword>
<keyword evidence="2" id="KW-0479">Metal-binding</keyword>
<dbReference type="PROSITE" id="PS51384">
    <property type="entry name" value="FAD_FR"/>
    <property type="match status" value="1"/>
</dbReference>
<dbReference type="GO" id="GO:0051537">
    <property type="term" value="F:2 iron, 2 sulfur cluster binding"/>
    <property type="evidence" value="ECO:0007669"/>
    <property type="project" value="UniProtKB-KW"/>
</dbReference>
<reference evidence="5 6" key="1">
    <citation type="submission" date="2018-04" db="EMBL/GenBank/DDBJ databases">
        <title>Denitrifier Microvirgula.</title>
        <authorList>
            <person name="Anderson E."/>
            <person name="Jang J."/>
            <person name="Ishii S."/>
        </authorList>
    </citation>
    <scope>NUCLEOTIDE SEQUENCE [LARGE SCALE GENOMIC DNA]</scope>
    <source>
        <strain evidence="5 6">BE2.4</strain>
    </source>
</reference>